<dbReference type="GeneID" id="85331405"/>
<proteinExistence type="predicted"/>
<comment type="caution">
    <text evidence="2">The sequence shown here is derived from an EMBL/GenBank/DDBJ whole genome shotgun (WGS) entry which is preliminary data.</text>
</comment>
<protein>
    <submittedName>
        <fullName evidence="2">Uncharacterized protein</fullName>
    </submittedName>
</protein>
<dbReference type="Proteomes" id="UP001172101">
    <property type="component" value="Unassembled WGS sequence"/>
</dbReference>
<sequence length="103" mass="12082">MRLPSPQHFVAFSTITTIPKGHTNLLGGDILWQIVQCLTTYLYVTAPRPLFFRRLCFYHVWWRPCPRLIFIARWHGTIATIIFCFFCLGQRLIHVNQSRGTGF</sequence>
<keyword evidence="1" id="KW-1133">Transmembrane helix</keyword>
<feature type="transmembrane region" description="Helical" evidence="1">
    <location>
        <begin position="68"/>
        <end position="89"/>
    </location>
</feature>
<evidence type="ECO:0000313" key="2">
    <source>
        <dbReference type="EMBL" id="KAK0733260.1"/>
    </source>
</evidence>
<organism evidence="2 3">
    <name type="scientific">Lasiosphaeria miniovina</name>
    <dbReference type="NCBI Taxonomy" id="1954250"/>
    <lineage>
        <taxon>Eukaryota</taxon>
        <taxon>Fungi</taxon>
        <taxon>Dikarya</taxon>
        <taxon>Ascomycota</taxon>
        <taxon>Pezizomycotina</taxon>
        <taxon>Sordariomycetes</taxon>
        <taxon>Sordariomycetidae</taxon>
        <taxon>Sordariales</taxon>
        <taxon>Lasiosphaeriaceae</taxon>
        <taxon>Lasiosphaeria</taxon>
    </lineage>
</organism>
<dbReference type="RefSeq" id="XP_060302137.1">
    <property type="nucleotide sequence ID" value="XM_060448135.1"/>
</dbReference>
<dbReference type="AlphaFoldDB" id="A0AA40BFG4"/>
<keyword evidence="3" id="KW-1185">Reference proteome</keyword>
<evidence type="ECO:0000256" key="1">
    <source>
        <dbReference type="SAM" id="Phobius"/>
    </source>
</evidence>
<dbReference type="EMBL" id="JAUIRO010000001">
    <property type="protein sequence ID" value="KAK0733260.1"/>
    <property type="molecule type" value="Genomic_DNA"/>
</dbReference>
<accession>A0AA40BFG4</accession>
<name>A0AA40BFG4_9PEZI</name>
<keyword evidence="1" id="KW-0472">Membrane</keyword>
<evidence type="ECO:0000313" key="3">
    <source>
        <dbReference type="Proteomes" id="UP001172101"/>
    </source>
</evidence>
<reference evidence="2" key="1">
    <citation type="submission" date="2023-06" db="EMBL/GenBank/DDBJ databases">
        <title>Genome-scale phylogeny and comparative genomics of the fungal order Sordariales.</title>
        <authorList>
            <consortium name="Lawrence Berkeley National Laboratory"/>
            <person name="Hensen N."/>
            <person name="Bonometti L."/>
            <person name="Westerberg I."/>
            <person name="Brannstrom I.O."/>
            <person name="Guillou S."/>
            <person name="Cros-Aarteil S."/>
            <person name="Calhoun S."/>
            <person name="Haridas S."/>
            <person name="Kuo A."/>
            <person name="Mondo S."/>
            <person name="Pangilinan J."/>
            <person name="Riley R."/>
            <person name="LaButti K."/>
            <person name="Andreopoulos B."/>
            <person name="Lipzen A."/>
            <person name="Chen C."/>
            <person name="Yanf M."/>
            <person name="Daum C."/>
            <person name="Ng V."/>
            <person name="Clum A."/>
            <person name="Steindorff A."/>
            <person name="Ohm R."/>
            <person name="Martin F."/>
            <person name="Silar P."/>
            <person name="Natvig D."/>
            <person name="Lalanne C."/>
            <person name="Gautier V."/>
            <person name="Ament-velasquez S.L."/>
            <person name="Kruys A."/>
            <person name="Hutchinson M.I."/>
            <person name="Powell A.J."/>
            <person name="Barry K."/>
            <person name="Miller A.N."/>
            <person name="Grigoriev I.V."/>
            <person name="Debuchy R."/>
            <person name="Gladieux P."/>
            <person name="Thoren M.H."/>
            <person name="Johannesson H."/>
        </authorList>
    </citation>
    <scope>NUCLEOTIDE SEQUENCE</scope>
    <source>
        <strain evidence="2">SMH2392-1A</strain>
    </source>
</reference>
<gene>
    <name evidence="2" type="ORF">B0T26DRAFT_8897</name>
</gene>
<keyword evidence="1" id="KW-0812">Transmembrane</keyword>